<dbReference type="InterPro" id="IPR019734">
    <property type="entry name" value="TPR_rpt"/>
</dbReference>
<dbReference type="EMBL" id="BARV01022422">
    <property type="protein sequence ID" value="GAI20053.1"/>
    <property type="molecule type" value="Genomic_DNA"/>
</dbReference>
<evidence type="ECO:0000313" key="1">
    <source>
        <dbReference type="EMBL" id="GAI20053.1"/>
    </source>
</evidence>
<protein>
    <submittedName>
        <fullName evidence="1">Uncharacterized protein</fullName>
    </submittedName>
</protein>
<accession>X1LLV1</accession>
<reference evidence="1" key="1">
    <citation type="journal article" date="2014" name="Front. Microbiol.">
        <title>High frequency of phylogenetically diverse reductive dehalogenase-homologous genes in deep subseafloor sedimentary metagenomes.</title>
        <authorList>
            <person name="Kawai M."/>
            <person name="Futagami T."/>
            <person name="Toyoda A."/>
            <person name="Takaki Y."/>
            <person name="Nishi S."/>
            <person name="Hori S."/>
            <person name="Arai W."/>
            <person name="Tsubouchi T."/>
            <person name="Morono Y."/>
            <person name="Uchiyama I."/>
            <person name="Ito T."/>
            <person name="Fujiyama A."/>
            <person name="Inagaki F."/>
            <person name="Takami H."/>
        </authorList>
    </citation>
    <scope>NUCLEOTIDE SEQUENCE</scope>
    <source>
        <strain evidence="1">Expedition CK06-06</strain>
    </source>
</reference>
<sequence length="173" mass="19911">QDPELAEKAKKAFEKALELSPKDSSILLGSFLADIAVKDFKTAKEKSDYCLKIYPDFSECCWLSGLINIYLNDIEKGKDFIEKAKEKKYPVNNEISLNQLIEAFAQNENYKEIAPLYENLIKINPSQVQYKTSLAFVYRELGEYEKARELALEILKTNPELEDAVKKFLKTLK</sequence>
<dbReference type="AlphaFoldDB" id="X1LLV1"/>
<proteinExistence type="predicted"/>
<organism evidence="1">
    <name type="scientific">marine sediment metagenome</name>
    <dbReference type="NCBI Taxonomy" id="412755"/>
    <lineage>
        <taxon>unclassified sequences</taxon>
        <taxon>metagenomes</taxon>
        <taxon>ecological metagenomes</taxon>
    </lineage>
</organism>
<feature type="non-terminal residue" evidence="1">
    <location>
        <position position="1"/>
    </location>
</feature>
<dbReference type="SUPFAM" id="SSF48452">
    <property type="entry name" value="TPR-like"/>
    <property type="match status" value="1"/>
</dbReference>
<dbReference type="Gene3D" id="1.25.40.10">
    <property type="entry name" value="Tetratricopeptide repeat domain"/>
    <property type="match status" value="1"/>
</dbReference>
<name>X1LLV1_9ZZZZ</name>
<gene>
    <name evidence="1" type="ORF">S06H3_36974</name>
</gene>
<dbReference type="PROSITE" id="PS50005">
    <property type="entry name" value="TPR"/>
    <property type="match status" value="1"/>
</dbReference>
<comment type="caution">
    <text evidence="1">The sequence shown here is derived from an EMBL/GenBank/DDBJ whole genome shotgun (WGS) entry which is preliminary data.</text>
</comment>
<dbReference type="Pfam" id="PF13181">
    <property type="entry name" value="TPR_8"/>
    <property type="match status" value="2"/>
</dbReference>
<dbReference type="InterPro" id="IPR011990">
    <property type="entry name" value="TPR-like_helical_dom_sf"/>
</dbReference>